<gene>
    <name evidence="1" type="ORF">DCAR_028675</name>
    <name evidence="2" type="ORF">DCAR_0830656</name>
</gene>
<dbReference type="AlphaFoldDB" id="A0A175YKA7"/>
<proteinExistence type="predicted"/>
<sequence>MNEETHIKSQRKLKTHIVRGMYIRVIGSLNNLEAQFAEECEAVLASRVNEDSKRVEKRRATLYIIPGRKFQINWNEMEFRCCNSVHTLWFTLDGARQFDSHALTLRIEEIEDFVETPLKAALLADLNLLVDELKTEKQKAKEEKKARK</sequence>
<dbReference type="EMBL" id="LNRQ01000008">
    <property type="protein sequence ID" value="KZM83903.1"/>
    <property type="molecule type" value="Genomic_DNA"/>
</dbReference>
<accession>A0A175YKA7</accession>
<protein>
    <submittedName>
        <fullName evidence="1">Uncharacterized protein</fullName>
    </submittedName>
</protein>
<name>A0A175YKA7_DAUCS</name>
<dbReference type="Proteomes" id="UP000077755">
    <property type="component" value="Chromosome 8"/>
</dbReference>
<dbReference type="Gramene" id="KZM83903">
    <property type="protein sequence ID" value="KZM83903"/>
    <property type="gene ID" value="DCAR_028675"/>
</dbReference>
<organism evidence="1">
    <name type="scientific">Daucus carota subsp. sativus</name>
    <name type="common">Carrot</name>
    <dbReference type="NCBI Taxonomy" id="79200"/>
    <lineage>
        <taxon>Eukaryota</taxon>
        <taxon>Viridiplantae</taxon>
        <taxon>Streptophyta</taxon>
        <taxon>Embryophyta</taxon>
        <taxon>Tracheophyta</taxon>
        <taxon>Spermatophyta</taxon>
        <taxon>Magnoliopsida</taxon>
        <taxon>eudicotyledons</taxon>
        <taxon>Gunneridae</taxon>
        <taxon>Pentapetalae</taxon>
        <taxon>asterids</taxon>
        <taxon>campanulids</taxon>
        <taxon>Apiales</taxon>
        <taxon>Apiaceae</taxon>
        <taxon>Apioideae</taxon>
        <taxon>Scandiceae</taxon>
        <taxon>Daucinae</taxon>
        <taxon>Daucus</taxon>
        <taxon>Daucus sect. Daucus</taxon>
    </lineage>
</organism>
<evidence type="ECO:0000313" key="1">
    <source>
        <dbReference type="EMBL" id="KZM83903.1"/>
    </source>
</evidence>
<reference evidence="1" key="1">
    <citation type="journal article" date="2016" name="Nat. Genet.">
        <title>A high-quality carrot genome assembly provides new insights into carotenoid accumulation and asterid genome evolution.</title>
        <authorList>
            <person name="Iorizzo M."/>
            <person name="Ellison S."/>
            <person name="Senalik D."/>
            <person name="Zeng P."/>
            <person name="Satapoomin P."/>
            <person name="Huang J."/>
            <person name="Bowman M."/>
            <person name="Iovene M."/>
            <person name="Sanseverino W."/>
            <person name="Cavagnaro P."/>
            <person name="Yildiz M."/>
            <person name="Macko-Podgorni A."/>
            <person name="Moranska E."/>
            <person name="Grzebelus E."/>
            <person name="Grzebelus D."/>
            <person name="Ashrafi H."/>
            <person name="Zheng Z."/>
            <person name="Cheng S."/>
            <person name="Spooner D."/>
            <person name="Van Deynze A."/>
            <person name="Simon P."/>
        </authorList>
    </citation>
    <scope>NUCLEOTIDE SEQUENCE [LARGE SCALE GENOMIC DNA]</scope>
    <source>
        <tissue evidence="1">Leaf</tissue>
    </source>
</reference>
<reference evidence="2" key="2">
    <citation type="submission" date="2022-03" db="EMBL/GenBank/DDBJ databases">
        <title>Draft title - Genomic analysis of global carrot germplasm unveils the trajectory of domestication and the origin of high carotenoid orange carrot.</title>
        <authorList>
            <person name="Iorizzo M."/>
            <person name="Ellison S."/>
            <person name="Senalik D."/>
            <person name="Macko-Podgorni A."/>
            <person name="Grzebelus D."/>
            <person name="Bostan H."/>
            <person name="Rolling W."/>
            <person name="Curaba J."/>
            <person name="Simon P."/>
        </authorList>
    </citation>
    <scope>NUCLEOTIDE SEQUENCE</scope>
    <source>
        <tissue evidence="2">Leaf</tissue>
    </source>
</reference>
<dbReference type="EMBL" id="CP093350">
    <property type="protein sequence ID" value="WOH11177.1"/>
    <property type="molecule type" value="Genomic_DNA"/>
</dbReference>
<evidence type="ECO:0000313" key="2">
    <source>
        <dbReference type="EMBL" id="WOH11177.1"/>
    </source>
</evidence>
<keyword evidence="3" id="KW-1185">Reference proteome</keyword>
<evidence type="ECO:0000313" key="3">
    <source>
        <dbReference type="Proteomes" id="UP000077755"/>
    </source>
</evidence>